<evidence type="ECO:0000313" key="6">
    <source>
        <dbReference type="Proteomes" id="UP000198287"/>
    </source>
</evidence>
<dbReference type="Gene3D" id="2.80.10.50">
    <property type="match status" value="1"/>
</dbReference>
<proteinExistence type="predicted"/>
<protein>
    <submittedName>
        <fullName evidence="5">Venom metalloproteinase 3</fullName>
    </submittedName>
</protein>
<keyword evidence="1" id="KW-0482">Metalloprotease</keyword>
<feature type="binding site" evidence="2">
    <location>
        <position position="253"/>
    </location>
    <ligand>
        <name>Zn(2+)</name>
        <dbReference type="ChEBI" id="CHEBI:29105"/>
        <note>catalytic</note>
    </ligand>
</feature>
<dbReference type="SUPFAM" id="SSF55486">
    <property type="entry name" value="Metalloproteases ('zincins'), catalytic domain"/>
    <property type="match status" value="1"/>
</dbReference>
<dbReference type="SUPFAM" id="SSF50370">
    <property type="entry name" value="Ricin B-like lectins"/>
    <property type="match status" value="1"/>
</dbReference>
<evidence type="ECO:0000313" key="5">
    <source>
        <dbReference type="EMBL" id="OXA47164.1"/>
    </source>
</evidence>
<dbReference type="Gene3D" id="3.40.390.10">
    <property type="entry name" value="Collagenase (Catalytic Domain)"/>
    <property type="match status" value="1"/>
</dbReference>
<dbReference type="OMA" id="ENSICAQ"/>
<comment type="caution">
    <text evidence="2">Lacks conserved residue(s) required for the propagation of feature annotation.</text>
</comment>
<keyword evidence="3" id="KW-0732">Signal</keyword>
<dbReference type="AlphaFoldDB" id="A0A226DQN8"/>
<feature type="binding site" evidence="2">
    <location>
        <position position="263"/>
    </location>
    <ligand>
        <name>Zn(2+)</name>
        <dbReference type="ChEBI" id="CHEBI:29105"/>
        <note>catalytic</note>
    </ligand>
</feature>
<gene>
    <name evidence="5" type="ORF">Fcan01_18123</name>
</gene>
<reference evidence="5 6" key="1">
    <citation type="submission" date="2015-12" db="EMBL/GenBank/DDBJ databases">
        <title>The genome of Folsomia candida.</title>
        <authorList>
            <person name="Faddeeva A."/>
            <person name="Derks M.F."/>
            <person name="Anvar Y."/>
            <person name="Smit S."/>
            <person name="Van Straalen N."/>
            <person name="Roelofs D."/>
        </authorList>
    </citation>
    <scope>NUCLEOTIDE SEQUENCE [LARGE SCALE GENOMIC DNA]</scope>
    <source>
        <strain evidence="5 6">VU population</strain>
        <tissue evidence="5">Whole body</tissue>
    </source>
</reference>
<comment type="caution">
    <text evidence="5">The sequence shown here is derived from an EMBL/GenBank/DDBJ whole genome shotgun (WGS) entry which is preliminary data.</text>
</comment>
<dbReference type="EMBL" id="LNIX01000014">
    <property type="protein sequence ID" value="OXA47164.1"/>
    <property type="molecule type" value="Genomic_DNA"/>
</dbReference>
<dbReference type="Proteomes" id="UP000198287">
    <property type="component" value="Unassembled WGS sequence"/>
</dbReference>
<feature type="signal peptide" evidence="3">
    <location>
        <begin position="1"/>
        <end position="22"/>
    </location>
</feature>
<dbReference type="OrthoDB" id="7771573at2759"/>
<evidence type="ECO:0000259" key="4">
    <source>
        <dbReference type="PROSITE" id="PS50215"/>
    </source>
</evidence>
<organism evidence="5 6">
    <name type="scientific">Folsomia candida</name>
    <name type="common">Springtail</name>
    <dbReference type="NCBI Taxonomy" id="158441"/>
    <lineage>
        <taxon>Eukaryota</taxon>
        <taxon>Metazoa</taxon>
        <taxon>Ecdysozoa</taxon>
        <taxon>Arthropoda</taxon>
        <taxon>Hexapoda</taxon>
        <taxon>Collembola</taxon>
        <taxon>Entomobryomorpha</taxon>
        <taxon>Isotomoidea</taxon>
        <taxon>Isotomidae</taxon>
        <taxon>Proisotominae</taxon>
        <taxon>Folsomia</taxon>
    </lineage>
</organism>
<keyword evidence="2" id="KW-0479">Metal-binding</keyword>
<keyword evidence="2" id="KW-0862">Zinc</keyword>
<dbReference type="InterPro" id="IPR024079">
    <property type="entry name" value="MetalloPept_cat_dom_sf"/>
</dbReference>
<dbReference type="PANTHER" id="PTHR11905:SF159">
    <property type="entry name" value="ADAM METALLOPROTEASE"/>
    <property type="match status" value="1"/>
</dbReference>
<dbReference type="GO" id="GO:0006509">
    <property type="term" value="P:membrane protein ectodomain proteolysis"/>
    <property type="evidence" value="ECO:0007669"/>
    <property type="project" value="TreeGrafter"/>
</dbReference>
<feature type="chain" id="PRO_5013121629" evidence="3">
    <location>
        <begin position="23"/>
        <end position="541"/>
    </location>
</feature>
<keyword evidence="6" id="KW-1185">Reference proteome</keyword>
<feature type="active site" evidence="2">
    <location>
        <position position="254"/>
    </location>
</feature>
<dbReference type="InterPro" id="IPR001590">
    <property type="entry name" value="Peptidase_M12B"/>
</dbReference>
<dbReference type="PANTHER" id="PTHR11905">
    <property type="entry name" value="ADAM A DISINTEGRIN AND METALLOPROTEASE DOMAIN"/>
    <property type="match status" value="1"/>
</dbReference>
<dbReference type="GO" id="GO:0046872">
    <property type="term" value="F:metal ion binding"/>
    <property type="evidence" value="ECO:0007669"/>
    <property type="project" value="UniProtKB-KW"/>
</dbReference>
<name>A0A226DQN8_FOLCA</name>
<feature type="domain" description="Peptidase M12B" evidence="4">
    <location>
        <begin position="101"/>
        <end position="314"/>
    </location>
</feature>
<sequence>MKNPFAASIALVALLNQCVTWSQETVFSPDLQVHIIGADDSGNPTVREWVPGGVGQNRNLSNTLTPVGAKLDYPNYHTDSILPAGNLSSGRRSSRIGGAPAILELVIVVDKEFGDLFSHNYYQIVDYLTVYFWDINIRFKSLTSVDLSLRVNGLLIMESAKAQPFIENARASDGRTDNGRILGLYKNWIYEQRGWLVRHDVAPLMTGSKLESGGGGLAHARGACWLDNDLRFDYGTCVWGEGADWHSITVGAHEIAHTVGAPHDDDPNARCLPPYGFIMSGGNDKYRYFFSACSDKEISGFVNSDSAACLRRIDGHSTTPMHPNFSSPKAPSMLEQCKKRLNNPNAWIDDVDTYDCKQMRCKRRDDSGPNIWTYFFGVLENSICAQGTGRCFRGRCRLLGKLIRNEGDGTCIGTTDMVGHMIPAHMINCPSSKDITPLNSIEILAGPGDQRLATPYTEEGNTESGDRCMYTGYRDGDAMWTDRCSDNTWQGWEFRGVGGANFLLVHKVTGRCAVPDGGVGSWIKTYACNSGNPRMLWSLRE</sequence>
<keyword evidence="1" id="KW-0378">Hydrolase</keyword>
<evidence type="ECO:0000256" key="2">
    <source>
        <dbReference type="PROSITE-ProRule" id="PRU00276"/>
    </source>
</evidence>
<dbReference type="Pfam" id="PF13688">
    <property type="entry name" value="Reprolysin_5"/>
    <property type="match status" value="1"/>
</dbReference>
<dbReference type="PROSITE" id="PS50215">
    <property type="entry name" value="ADAM_MEPRO"/>
    <property type="match status" value="1"/>
</dbReference>
<feature type="binding site" evidence="2">
    <location>
        <position position="257"/>
    </location>
    <ligand>
        <name>Zn(2+)</name>
        <dbReference type="ChEBI" id="CHEBI:29105"/>
        <note>catalytic</note>
    </ligand>
</feature>
<evidence type="ECO:0000256" key="3">
    <source>
        <dbReference type="SAM" id="SignalP"/>
    </source>
</evidence>
<dbReference type="InterPro" id="IPR035992">
    <property type="entry name" value="Ricin_B-like_lectins"/>
</dbReference>
<keyword evidence="1" id="KW-0645">Protease</keyword>
<dbReference type="GO" id="GO:0004222">
    <property type="term" value="F:metalloendopeptidase activity"/>
    <property type="evidence" value="ECO:0007669"/>
    <property type="project" value="InterPro"/>
</dbReference>
<evidence type="ECO:0000256" key="1">
    <source>
        <dbReference type="ARBA" id="ARBA00023049"/>
    </source>
</evidence>
<accession>A0A226DQN8</accession>